<dbReference type="PANTHER" id="PTHR34383:SF1">
    <property type="entry name" value="ADP-POLYPHOSPHATE PHOSPHOTRANSFERASE"/>
    <property type="match status" value="1"/>
</dbReference>
<dbReference type="AlphaFoldDB" id="A0A5B8FVL5"/>
<evidence type="ECO:0000256" key="2">
    <source>
        <dbReference type="ARBA" id="ARBA00022679"/>
    </source>
</evidence>
<gene>
    <name evidence="7" type="primary">ppk2</name>
    <name evidence="7" type="ORF">FDP22_14335</name>
</gene>
<dbReference type="Proteomes" id="UP000305888">
    <property type="component" value="Chromosome"/>
</dbReference>
<keyword evidence="8" id="KW-1185">Reference proteome</keyword>
<dbReference type="InterPro" id="IPR022488">
    <property type="entry name" value="PPK2-related"/>
</dbReference>
<proteinExistence type="inferred from homology"/>
<evidence type="ECO:0000256" key="4">
    <source>
        <dbReference type="RuleBase" id="RU369062"/>
    </source>
</evidence>
<comment type="function">
    <text evidence="4">Uses inorganic polyphosphate (polyP) as a donor to convert GDP to GTP or ADP to ATP.</text>
</comment>
<dbReference type="EMBL" id="CP040818">
    <property type="protein sequence ID" value="QDL92856.1"/>
    <property type="molecule type" value="Genomic_DNA"/>
</dbReference>
<feature type="region of interest" description="Disordered" evidence="5">
    <location>
        <begin position="1"/>
        <end position="25"/>
    </location>
</feature>
<keyword evidence="3 4" id="KW-0418">Kinase</keyword>
<reference evidence="7 8" key="1">
    <citation type="submission" date="2019-06" db="EMBL/GenBank/DDBJ databases">
        <title>Genome sequence of Rhodobacteraceae bacterium D4M1.</title>
        <authorList>
            <person name="Cao J."/>
        </authorList>
    </citation>
    <scope>NUCLEOTIDE SEQUENCE [LARGE SCALE GENOMIC DNA]</scope>
    <source>
        <strain evidence="7 8">D4M1</strain>
    </source>
</reference>
<accession>A0A5B8FVL5</accession>
<feature type="compositionally biased region" description="Basic and acidic residues" evidence="5">
    <location>
        <begin position="1"/>
        <end position="10"/>
    </location>
</feature>
<dbReference type="KEGG" id="ppru:FDP22_14335"/>
<dbReference type="OrthoDB" id="9775224at2"/>
<evidence type="ECO:0000313" key="7">
    <source>
        <dbReference type="EMBL" id="QDL92856.1"/>
    </source>
</evidence>
<sequence>MDELSAEHAEQGGPAPITDDAPKPDAVRHFFRNKAPKKIRQAIEAAGKKDILSPSYPYSRRISKKEYARQMAPLQIELVRMHDWVRRSGARVVVLFEGRDAAGKGGTIKRFTENLNPRTARVVALSTPSDVEAGQWYFQRYIRHLPSAGEIAFFDRSWYNRAVVEPVFGFCTPKQRADFFAQAPQFESMLVEDGIHLIKIWLTVSRAEQLNRFLAREEDPLKHWKLSPIDVQGLSRWDAYSEAIREMFEASHNPVIPWTVVRTDDKKRARLAAIRHVLNTLPYAGKDFAAIGKTDTALCGGPEIMPDENV</sequence>
<dbReference type="GO" id="GO:0008976">
    <property type="term" value="F:polyphosphate kinase activity"/>
    <property type="evidence" value="ECO:0007669"/>
    <property type="project" value="UniProtKB-UniRule"/>
</dbReference>
<dbReference type="PANTHER" id="PTHR34383">
    <property type="entry name" value="POLYPHOSPHATE:AMP PHOSPHOTRANSFERASE-RELATED"/>
    <property type="match status" value="1"/>
</dbReference>
<dbReference type="InterPro" id="IPR027417">
    <property type="entry name" value="P-loop_NTPase"/>
</dbReference>
<dbReference type="NCBIfam" id="TIGR03707">
    <property type="entry name" value="PPK2_P_aer"/>
    <property type="match status" value="1"/>
</dbReference>
<dbReference type="Pfam" id="PF03976">
    <property type="entry name" value="PPK2"/>
    <property type="match status" value="1"/>
</dbReference>
<evidence type="ECO:0000256" key="5">
    <source>
        <dbReference type="SAM" id="MobiDB-lite"/>
    </source>
</evidence>
<dbReference type="GO" id="GO:0006793">
    <property type="term" value="P:phosphorus metabolic process"/>
    <property type="evidence" value="ECO:0007669"/>
    <property type="project" value="InterPro"/>
</dbReference>
<dbReference type="PIRSF" id="PIRSF028756">
    <property type="entry name" value="PPK2_prd"/>
    <property type="match status" value="1"/>
</dbReference>
<evidence type="ECO:0000259" key="6">
    <source>
        <dbReference type="Pfam" id="PF03976"/>
    </source>
</evidence>
<evidence type="ECO:0000256" key="1">
    <source>
        <dbReference type="ARBA" id="ARBA00009924"/>
    </source>
</evidence>
<feature type="domain" description="Polyphosphate kinase-2-related" evidence="6">
    <location>
        <begin position="62"/>
        <end position="287"/>
    </location>
</feature>
<name>A0A5B8FVL5_9RHOB</name>
<comment type="similarity">
    <text evidence="1 4">Belongs to the polyphosphate kinase 2 (PPK2) family. Class I subfamily.</text>
</comment>
<dbReference type="SUPFAM" id="SSF52540">
    <property type="entry name" value="P-loop containing nucleoside triphosphate hydrolases"/>
    <property type="match status" value="1"/>
</dbReference>
<evidence type="ECO:0000313" key="8">
    <source>
        <dbReference type="Proteomes" id="UP000305888"/>
    </source>
</evidence>
<dbReference type="InterPro" id="IPR022486">
    <property type="entry name" value="PPK2_PA0141"/>
</dbReference>
<keyword evidence="2 4" id="KW-0808">Transferase</keyword>
<dbReference type="RefSeq" id="WP_138574708.1">
    <property type="nucleotide sequence ID" value="NZ_CP040818.1"/>
</dbReference>
<dbReference type="EC" id="2.7.4.-" evidence="4"/>
<evidence type="ECO:0000256" key="3">
    <source>
        <dbReference type="ARBA" id="ARBA00022777"/>
    </source>
</evidence>
<dbReference type="Gene3D" id="3.40.50.300">
    <property type="entry name" value="P-loop containing nucleotide triphosphate hydrolases"/>
    <property type="match status" value="1"/>
</dbReference>
<protein>
    <recommendedName>
        <fullName evidence="4">ADP/GDP-polyphosphate phosphotransferase</fullName>
        <ecNumber evidence="4">2.7.4.-</ecNumber>
    </recommendedName>
    <alternativeName>
        <fullName evidence="4">Polyphosphate kinase PPK2</fullName>
    </alternativeName>
</protein>
<dbReference type="InterPro" id="IPR016898">
    <property type="entry name" value="Polyphosphate_phosphotransfera"/>
</dbReference>
<comment type="subunit">
    <text evidence="4">Homotetramer.</text>
</comment>
<organism evidence="7 8">
    <name type="scientific">Paroceanicella profunda</name>
    <dbReference type="NCBI Taxonomy" id="2579971"/>
    <lineage>
        <taxon>Bacteria</taxon>
        <taxon>Pseudomonadati</taxon>
        <taxon>Pseudomonadota</taxon>
        <taxon>Alphaproteobacteria</taxon>
        <taxon>Rhodobacterales</taxon>
        <taxon>Paracoccaceae</taxon>
        <taxon>Paroceanicella</taxon>
    </lineage>
</organism>